<keyword evidence="2" id="KW-0430">Lectin</keyword>
<keyword evidence="3" id="KW-0677">Repeat</keyword>
<dbReference type="PROSITE" id="PS51304">
    <property type="entry name" value="GALECTIN"/>
    <property type="match status" value="1"/>
</dbReference>
<dbReference type="EMBL" id="OU896715">
    <property type="protein sequence ID" value="CAH1183527.1"/>
    <property type="molecule type" value="Genomic_DNA"/>
</dbReference>
<evidence type="ECO:0000313" key="6">
    <source>
        <dbReference type="Proteomes" id="UP001153737"/>
    </source>
</evidence>
<dbReference type="AlphaFoldDB" id="A0A9P0GRC3"/>
<evidence type="ECO:0000259" key="4">
    <source>
        <dbReference type="PROSITE" id="PS51304"/>
    </source>
</evidence>
<evidence type="ECO:0000256" key="1">
    <source>
        <dbReference type="ARBA" id="ARBA00005966"/>
    </source>
</evidence>
<dbReference type="CDD" id="cd00070">
    <property type="entry name" value="GLECT"/>
    <property type="match status" value="1"/>
</dbReference>
<dbReference type="GO" id="GO:0098588">
    <property type="term" value="C:bounding membrane of organelle"/>
    <property type="evidence" value="ECO:0007669"/>
    <property type="project" value="UniProtKB-ARBA"/>
</dbReference>
<evidence type="ECO:0000256" key="3">
    <source>
        <dbReference type="ARBA" id="ARBA00022737"/>
    </source>
</evidence>
<dbReference type="Pfam" id="PF06398">
    <property type="entry name" value="Pex24p"/>
    <property type="match status" value="2"/>
</dbReference>
<sequence>MPSSILFGINNEGRVHTLSTSGTFWRELTYAGQEFKKLSAIPHFLWALGGDHQIYLYVYGLDVPIRVVEESYENERWLPIEGFSSRLLPTDRFHFSNAEGTEDRSIDKIRLPSMAWQWDGEWRKELTLNGQPLDHDGWTYAVDFPATYHPKKQWKSCVRRRCWVRWRRYSAMSSWCAIAPLHKDATNEPFIDVSIGGQNISGAEPGIMLVWAVTSHNRVMFRTGVSTRCPEGARWNHIQTPNGHEVGQISVGPTGLVWATLLDGRALARTGVSRDNLQGDAWAEVVSPGSNLRITQVSVGTNSVWAVTQDKQIWFRKGVKGECASMSEDLSIGCGWVEMVGKMAQVSVTGNDQVFAVGADDRLVYHRTNVCLEDLTGKRWRALRAPLQVSRASSNASLNRDKFHRSYNNLTQTRPSSMIEHSAAHWSDHPHSAPTAPASLPVGGAAEANGRFETQPRNPRAWSPVRSVGSIVGTEVHPETDESVWSESSRESCIFGEDEELGWAEYEAPWSCVESGACTIDLNQLPNWFGDTASPNASEELEQPWRRKILEDLQTRLMSKEKYSHYEAAVETTSWVHSGEARVSTGTTGSTFVDCILQLEWVLTSGTLTVLHADGASAMYSISLSDITCVQLCSDPGNPRLAVHLPRHRTPIIKLQFSSDSLLEEWQAHFASTCGKIQHALGKPSEESVWATTGLGDIFVWDPSLVESHQLREDDFYVQKYNLSKRESPFKVALHAGCIPGTVITLTGCVADEAERIAINLDAPVTYKIKHKSHTELENTCLHINPRFSEGCVVRNSMIDGNWGEEEKSGPNPFVPGQEFTVKIETSEDAFLISVNDQTFTSFRHRIPPQTVSILSYWGRMQLFKLVIKSPVLIINMLDLYWRQIGGHLKRVETCQAGVTWGVGYDHTAWVHTGGWGGGCLGTLDSHAVQPMSDSQDFRVYENQRWNPVTGYTSAGLPTDRYMWSDASGRQKRTRDQAKLMSSRWQWVSDWIVDFHVPGGVDRDGWQYAVDFPATYHANKQFTDYVRRRRWYRRCAIATTGPWQELGHTKLLEVSLEAVNDSVDSMVSVWGLASGGHAIVRVGVSRSNPLGHVWDHVNADQPLTSLSCGPFRQVWAVGKKGCAYCRAGITEEKLEGERWTSVEAPQGSQLKQISVNGAGVWAVDLQGRLHVRREITQTFPEGTHWQTVVADPPVLNSAPNTTGFKSVSVGNSQVWAVTDGGVILRREGICPKNPAGSGWDIGIPGNWQYVSVRAFN</sequence>
<reference evidence="5" key="2">
    <citation type="submission" date="2022-10" db="EMBL/GenBank/DDBJ databases">
        <authorList>
            <consortium name="ENA_rothamsted_submissions"/>
            <consortium name="culmorum"/>
            <person name="King R."/>
        </authorList>
    </citation>
    <scope>NUCLEOTIDE SEQUENCE</scope>
</reference>
<proteinExistence type="inferred from homology"/>
<dbReference type="SMART" id="SM00276">
    <property type="entry name" value="GLECT"/>
    <property type="match status" value="1"/>
</dbReference>
<dbReference type="SMART" id="SM00908">
    <property type="entry name" value="Gal-bind_lectin"/>
    <property type="match status" value="1"/>
</dbReference>
<dbReference type="Proteomes" id="UP001153737">
    <property type="component" value="Chromosome 9"/>
</dbReference>
<dbReference type="InterPro" id="IPR001079">
    <property type="entry name" value="Galectin_CRD"/>
</dbReference>
<comment type="similarity">
    <text evidence="1">Belongs to the TECPR1 family.</text>
</comment>
<dbReference type="SUPFAM" id="SSF49899">
    <property type="entry name" value="Concanavalin A-like lectins/glucanases"/>
    <property type="match status" value="1"/>
</dbReference>
<gene>
    <name evidence="5" type="ORF">PHAECO_LOCUS12713</name>
</gene>
<feature type="domain" description="Galectin" evidence="4">
    <location>
        <begin position="730"/>
        <end position="869"/>
    </location>
</feature>
<dbReference type="GO" id="GO:0030246">
    <property type="term" value="F:carbohydrate binding"/>
    <property type="evidence" value="ECO:0007669"/>
    <property type="project" value="UniProtKB-KW"/>
</dbReference>
<evidence type="ECO:0000256" key="2">
    <source>
        <dbReference type="ARBA" id="ARBA00022734"/>
    </source>
</evidence>
<accession>A0A9P0GRC3</accession>
<dbReference type="InterPro" id="IPR051513">
    <property type="entry name" value="Tectonin_beta-prop"/>
</dbReference>
<keyword evidence="6" id="KW-1185">Reference proteome</keyword>
<dbReference type="PANTHER" id="PTHR23250">
    <property type="entry name" value="DYSFERLIN-RELATED"/>
    <property type="match status" value="1"/>
</dbReference>
<evidence type="ECO:0000313" key="5">
    <source>
        <dbReference type="EMBL" id="CAH1183527.1"/>
    </source>
</evidence>
<dbReference type="Gene3D" id="2.60.120.200">
    <property type="match status" value="1"/>
</dbReference>
<organism evidence="5 6">
    <name type="scientific">Phaedon cochleariae</name>
    <name type="common">Mustard beetle</name>
    <dbReference type="NCBI Taxonomy" id="80249"/>
    <lineage>
        <taxon>Eukaryota</taxon>
        <taxon>Metazoa</taxon>
        <taxon>Ecdysozoa</taxon>
        <taxon>Arthropoda</taxon>
        <taxon>Hexapoda</taxon>
        <taxon>Insecta</taxon>
        <taxon>Pterygota</taxon>
        <taxon>Neoptera</taxon>
        <taxon>Endopterygota</taxon>
        <taxon>Coleoptera</taxon>
        <taxon>Polyphaga</taxon>
        <taxon>Cucujiformia</taxon>
        <taxon>Chrysomeloidea</taxon>
        <taxon>Chrysomelidae</taxon>
        <taxon>Chrysomelinae</taxon>
        <taxon>Chrysomelini</taxon>
        <taxon>Phaedon</taxon>
    </lineage>
</organism>
<dbReference type="SMART" id="SM00706">
    <property type="entry name" value="TECPR"/>
    <property type="match status" value="11"/>
</dbReference>
<dbReference type="Pfam" id="PF00337">
    <property type="entry name" value="Gal-bind_lectin"/>
    <property type="match status" value="1"/>
</dbReference>
<dbReference type="Pfam" id="PF06462">
    <property type="entry name" value="Hyd_WA"/>
    <property type="match status" value="3"/>
</dbReference>
<protein>
    <recommendedName>
        <fullName evidence="4">Galectin domain-containing protein</fullName>
    </recommendedName>
</protein>
<dbReference type="InterPro" id="IPR006624">
    <property type="entry name" value="Beta-propeller_rpt_TECPR"/>
</dbReference>
<dbReference type="InterPro" id="IPR010482">
    <property type="entry name" value="TECPR1-like_DysF"/>
</dbReference>
<name>A0A9P0GRC3_PHACE</name>
<dbReference type="OrthoDB" id="72441at2759"/>
<dbReference type="InterPro" id="IPR006614">
    <property type="entry name" value="Peroxin/Ferlin"/>
</dbReference>
<dbReference type="InterPro" id="IPR013320">
    <property type="entry name" value="ConA-like_dom_sf"/>
</dbReference>
<reference evidence="5" key="1">
    <citation type="submission" date="2022-01" db="EMBL/GenBank/DDBJ databases">
        <authorList>
            <person name="King R."/>
        </authorList>
    </citation>
    <scope>NUCLEOTIDE SEQUENCE</scope>
</reference>
<dbReference type="GO" id="GO:0005737">
    <property type="term" value="C:cytoplasm"/>
    <property type="evidence" value="ECO:0007669"/>
    <property type="project" value="UniProtKB-ARBA"/>
</dbReference>
<dbReference type="Pfam" id="PF19193">
    <property type="entry name" value="Tectonin"/>
    <property type="match status" value="2"/>
</dbReference>
<dbReference type="PANTHER" id="PTHR23250:SF1">
    <property type="entry name" value="TECTONIN BETA-PROPELLER REPEAT-CONTAINING PROTEIN 1"/>
    <property type="match status" value="1"/>
</dbReference>
<dbReference type="SMART" id="SM00693">
    <property type="entry name" value="DysFN"/>
    <property type="match status" value="2"/>
</dbReference>
<dbReference type="SMART" id="SM00694">
    <property type="entry name" value="DysFC"/>
    <property type="match status" value="2"/>
</dbReference>